<organism evidence="2 3">
    <name type="scientific">Pichia inconspicua</name>
    <dbReference type="NCBI Taxonomy" id="52247"/>
    <lineage>
        <taxon>Eukaryota</taxon>
        <taxon>Fungi</taxon>
        <taxon>Dikarya</taxon>
        <taxon>Ascomycota</taxon>
        <taxon>Saccharomycotina</taxon>
        <taxon>Pichiomycetes</taxon>
        <taxon>Pichiales</taxon>
        <taxon>Pichiaceae</taxon>
        <taxon>Pichia</taxon>
    </lineage>
</organism>
<reference evidence="2 3" key="1">
    <citation type="journal article" date="2019" name="Front. Genet.">
        <title>Whole-Genome Sequencing of the Opportunistic Yeast Pathogen Candida inconspicua Uncovers Its Hybrid Origin.</title>
        <authorList>
            <person name="Mixao V."/>
            <person name="Hansen A.P."/>
            <person name="Saus E."/>
            <person name="Boekhout T."/>
            <person name="Lass-Florl C."/>
            <person name="Gabaldon T."/>
        </authorList>
    </citation>
    <scope>NUCLEOTIDE SEQUENCE [LARGE SCALE GENOMIC DNA]</scope>
    <source>
        <strain evidence="2 3">CBS 180</strain>
    </source>
</reference>
<feature type="region of interest" description="Disordered" evidence="1">
    <location>
        <begin position="1"/>
        <end position="27"/>
    </location>
</feature>
<feature type="region of interest" description="Disordered" evidence="1">
    <location>
        <begin position="42"/>
        <end position="79"/>
    </location>
</feature>
<dbReference type="PIRSF" id="PIRSF002590">
    <property type="entry name" value="HSP9/HSP12_fun"/>
    <property type="match status" value="1"/>
</dbReference>
<dbReference type="EMBL" id="SELW01000039">
    <property type="protein sequence ID" value="TID31263.1"/>
    <property type="molecule type" value="Genomic_DNA"/>
</dbReference>
<name>A0A4T0X7A3_9ASCO</name>
<gene>
    <name evidence="2" type="ORF">CANINC_000206</name>
</gene>
<dbReference type="STRING" id="52247.A0A4T0X7A3"/>
<evidence type="ECO:0000256" key="1">
    <source>
        <dbReference type="SAM" id="MobiDB-lite"/>
    </source>
</evidence>
<keyword evidence="3" id="KW-1185">Reference proteome</keyword>
<dbReference type="Pfam" id="PF04119">
    <property type="entry name" value="HSP9_HSP12"/>
    <property type="match status" value="1"/>
</dbReference>
<evidence type="ECO:0008006" key="4">
    <source>
        <dbReference type="Google" id="ProtNLM"/>
    </source>
</evidence>
<protein>
    <recommendedName>
        <fullName evidence="4">12 kDa heat shock protein</fullName>
    </recommendedName>
</protein>
<dbReference type="Gene3D" id="6.10.280.100">
    <property type="match status" value="1"/>
</dbReference>
<accession>A0A4T0X7A3</accession>
<dbReference type="Proteomes" id="UP000307173">
    <property type="component" value="Unassembled WGS sequence"/>
</dbReference>
<dbReference type="OrthoDB" id="2348401at2759"/>
<sequence>MADAGRKDFSTKLGEKVTPDSQKTAYDKAKEGLTDAYDKAASAVTPEDGKSFSQQVGDSVQRGHDDAQKTWGESAQEALENSKKAVSEAAEYVSNVVTGAKEGAESEAKK</sequence>
<evidence type="ECO:0000313" key="2">
    <source>
        <dbReference type="EMBL" id="TID31263.1"/>
    </source>
</evidence>
<dbReference type="AlphaFoldDB" id="A0A4T0X7A3"/>
<evidence type="ECO:0000313" key="3">
    <source>
        <dbReference type="Proteomes" id="UP000307173"/>
    </source>
</evidence>
<proteinExistence type="predicted"/>
<comment type="caution">
    <text evidence="2">The sequence shown here is derived from an EMBL/GenBank/DDBJ whole genome shotgun (WGS) entry which is preliminary data.</text>
</comment>
<feature type="compositionally biased region" description="Basic and acidic residues" evidence="1">
    <location>
        <begin position="1"/>
        <end position="18"/>
    </location>
</feature>
<dbReference type="InterPro" id="IPR007250">
    <property type="entry name" value="HSP9_HSP12"/>
</dbReference>